<comment type="caution">
    <text evidence="1">The sequence shown here is derived from an EMBL/GenBank/DDBJ whole genome shotgun (WGS) entry which is preliminary data.</text>
</comment>
<dbReference type="AlphaFoldDB" id="A0ABD2C395"/>
<accession>A0ABD2C395</accession>
<dbReference type="Proteomes" id="UP001607303">
    <property type="component" value="Unassembled WGS sequence"/>
</dbReference>
<dbReference type="EMBL" id="JAYRBN010000061">
    <property type="protein sequence ID" value="KAL2739517.1"/>
    <property type="molecule type" value="Genomic_DNA"/>
</dbReference>
<sequence>MYNNRIKIYYDRRRVITCKYINKSSFTRLYSHSTSLYIEIVTVNLEERIKGKIEEGRGVL</sequence>
<protein>
    <submittedName>
        <fullName evidence="1">Uncharacterized protein</fullName>
    </submittedName>
</protein>
<keyword evidence="2" id="KW-1185">Reference proteome</keyword>
<evidence type="ECO:0000313" key="1">
    <source>
        <dbReference type="EMBL" id="KAL2739517.1"/>
    </source>
</evidence>
<proteinExistence type="predicted"/>
<reference evidence="1 2" key="1">
    <citation type="journal article" date="2024" name="Ann. Entomol. Soc. Am.">
        <title>Genomic analyses of the southern and eastern yellowjacket wasps (Hymenoptera: Vespidae) reveal evolutionary signatures of social life.</title>
        <authorList>
            <person name="Catto M.A."/>
            <person name="Caine P.B."/>
            <person name="Orr S.E."/>
            <person name="Hunt B.G."/>
            <person name="Goodisman M.A.D."/>
        </authorList>
    </citation>
    <scope>NUCLEOTIDE SEQUENCE [LARGE SCALE GENOMIC DNA]</scope>
    <source>
        <strain evidence="1">232</strain>
        <tissue evidence="1">Head and thorax</tissue>
    </source>
</reference>
<evidence type="ECO:0000313" key="2">
    <source>
        <dbReference type="Proteomes" id="UP001607303"/>
    </source>
</evidence>
<organism evidence="1 2">
    <name type="scientific">Vespula maculifrons</name>
    <name type="common">Eastern yellow jacket</name>
    <name type="synonym">Wasp</name>
    <dbReference type="NCBI Taxonomy" id="7453"/>
    <lineage>
        <taxon>Eukaryota</taxon>
        <taxon>Metazoa</taxon>
        <taxon>Ecdysozoa</taxon>
        <taxon>Arthropoda</taxon>
        <taxon>Hexapoda</taxon>
        <taxon>Insecta</taxon>
        <taxon>Pterygota</taxon>
        <taxon>Neoptera</taxon>
        <taxon>Endopterygota</taxon>
        <taxon>Hymenoptera</taxon>
        <taxon>Apocrita</taxon>
        <taxon>Aculeata</taxon>
        <taxon>Vespoidea</taxon>
        <taxon>Vespidae</taxon>
        <taxon>Vespinae</taxon>
        <taxon>Vespula</taxon>
    </lineage>
</organism>
<name>A0ABD2C395_VESMC</name>
<gene>
    <name evidence="1" type="ORF">V1477_010906</name>
</gene>